<reference evidence="8" key="1">
    <citation type="submission" date="2023-07" db="EMBL/GenBank/DDBJ databases">
        <authorList>
            <person name="Stuckert A."/>
        </authorList>
    </citation>
    <scope>NUCLEOTIDE SEQUENCE</scope>
</reference>
<feature type="domain" description="FAT" evidence="7">
    <location>
        <begin position="1"/>
        <end position="206"/>
    </location>
</feature>
<dbReference type="PROSITE" id="PS51189">
    <property type="entry name" value="FAT"/>
    <property type="match status" value="1"/>
</dbReference>
<dbReference type="EMBL" id="CAUEEQ010029644">
    <property type="protein sequence ID" value="CAJ0949110.1"/>
    <property type="molecule type" value="Genomic_DNA"/>
</dbReference>
<keyword evidence="3" id="KW-0418">Kinase</keyword>
<dbReference type="PANTHER" id="PTHR11139">
    <property type="entry name" value="ATAXIA TELANGIECTASIA MUTATED ATM -RELATED"/>
    <property type="match status" value="1"/>
</dbReference>
<organism evidence="8 9">
    <name type="scientific">Ranitomeya imitator</name>
    <name type="common">mimic poison frog</name>
    <dbReference type="NCBI Taxonomy" id="111125"/>
    <lineage>
        <taxon>Eukaryota</taxon>
        <taxon>Metazoa</taxon>
        <taxon>Chordata</taxon>
        <taxon>Craniata</taxon>
        <taxon>Vertebrata</taxon>
        <taxon>Euteleostomi</taxon>
        <taxon>Amphibia</taxon>
        <taxon>Batrachia</taxon>
        <taxon>Anura</taxon>
        <taxon>Neobatrachia</taxon>
        <taxon>Hyloidea</taxon>
        <taxon>Dendrobatidae</taxon>
        <taxon>Dendrobatinae</taxon>
        <taxon>Ranitomeya</taxon>
    </lineage>
</organism>
<feature type="chain" id="PRO_5047278033" description="FAT domain-containing protein" evidence="6">
    <location>
        <begin position="20"/>
        <end position="352"/>
    </location>
</feature>
<keyword evidence="3" id="KW-0723">Serine/threonine-protein kinase</keyword>
<dbReference type="InterPro" id="IPR050517">
    <property type="entry name" value="DDR_Repair_Kinase"/>
</dbReference>
<feature type="signal peptide" evidence="6">
    <location>
        <begin position="1"/>
        <end position="19"/>
    </location>
</feature>
<keyword evidence="9" id="KW-1185">Reference proteome</keyword>
<name>A0ABN9LRW0_9NEOB</name>
<evidence type="ECO:0000256" key="4">
    <source>
        <dbReference type="ARBA" id="ARBA00022763"/>
    </source>
</evidence>
<comment type="subcellular location">
    <subcellularLocation>
        <location evidence="1">Nucleus</location>
    </subcellularLocation>
</comment>
<evidence type="ECO:0000256" key="6">
    <source>
        <dbReference type="SAM" id="SignalP"/>
    </source>
</evidence>
<proteinExistence type="inferred from homology"/>
<protein>
    <recommendedName>
        <fullName evidence="7">FAT domain-containing protein</fullName>
    </recommendedName>
</protein>
<dbReference type="Pfam" id="PF23593">
    <property type="entry name" value="HEAT_ATR"/>
    <property type="match status" value="1"/>
</dbReference>
<keyword evidence="4" id="KW-0227">DNA damage</keyword>
<dbReference type="Pfam" id="PF02259">
    <property type="entry name" value="FAT"/>
    <property type="match status" value="1"/>
</dbReference>
<dbReference type="InterPro" id="IPR003151">
    <property type="entry name" value="PIK-rel_kinase_FAT"/>
</dbReference>
<accession>A0ABN9LRW0</accession>
<keyword evidence="3" id="KW-0808">Transferase</keyword>
<evidence type="ECO:0000256" key="1">
    <source>
        <dbReference type="ARBA" id="ARBA00004123"/>
    </source>
</evidence>
<dbReference type="Proteomes" id="UP001176940">
    <property type="component" value="Unassembled WGS sequence"/>
</dbReference>
<comment type="similarity">
    <text evidence="2">Belongs to the PI3/PI4-kinase family. ATM subfamily.</text>
</comment>
<gene>
    <name evidence="8" type="ORF">RIMI_LOCUS12470323</name>
</gene>
<dbReference type="PANTHER" id="PTHR11139:SF69">
    <property type="entry name" value="SERINE_THREONINE-PROTEIN KINASE ATR"/>
    <property type="match status" value="1"/>
</dbReference>
<dbReference type="InterPro" id="IPR014009">
    <property type="entry name" value="PIK_FAT"/>
</dbReference>
<evidence type="ECO:0000256" key="5">
    <source>
        <dbReference type="ARBA" id="ARBA00023242"/>
    </source>
</evidence>
<evidence type="ECO:0000256" key="2">
    <source>
        <dbReference type="ARBA" id="ARBA00010769"/>
    </source>
</evidence>
<sequence length="352" mass="40384">MILFALAAAALALAAPATGSVPQDWRIANVVPIFKKGSKSEPGNYRPDVTSVLPEWEDGHFYLAKYYDKLMPMVTENKMEKQGDLIRYIVYHFGRSLQYGNQFIYQSMPRMLSLWLDFGAKAYEWDKAGRADRQQLKSDLMKIHKAITEHKNHLAPYQFLTAFSQLISRICHSHDEVFAVLMEIVAKVFVAYPQQAMWMMTAVSKSSYPMRVNRCKEILDKAIQMKPALGKFIGDATQLTDKLLELCNKPVDGNTGTLSMSVHFRLLKKLVEEPTFSEILIPLQSVMIPTLPATAGKRDHADHDPFPGHWAYIAGFDDVILKKIQDEEFEEKWSLLRCWDRRWMVPGHQGKW</sequence>
<dbReference type="InterPro" id="IPR057564">
    <property type="entry name" value="HEAT_ATR"/>
</dbReference>
<keyword evidence="5" id="KW-0539">Nucleus</keyword>
<evidence type="ECO:0000313" key="9">
    <source>
        <dbReference type="Proteomes" id="UP001176940"/>
    </source>
</evidence>
<keyword evidence="6" id="KW-0732">Signal</keyword>
<evidence type="ECO:0000259" key="7">
    <source>
        <dbReference type="PROSITE" id="PS51189"/>
    </source>
</evidence>
<comment type="caution">
    <text evidence="8">The sequence shown here is derived from an EMBL/GenBank/DDBJ whole genome shotgun (WGS) entry which is preliminary data.</text>
</comment>
<evidence type="ECO:0000256" key="3">
    <source>
        <dbReference type="ARBA" id="ARBA00022527"/>
    </source>
</evidence>
<evidence type="ECO:0000313" key="8">
    <source>
        <dbReference type="EMBL" id="CAJ0949110.1"/>
    </source>
</evidence>